<name>A0A8X7C2B9_9ARAC</name>
<evidence type="ECO:0000313" key="2">
    <source>
        <dbReference type="Proteomes" id="UP000886998"/>
    </source>
</evidence>
<proteinExistence type="predicted"/>
<sequence>MEAIVKADRRVEFLDISYGSIYDIVTGSSVPDYLLGEVGEVCDVKSASLRRKHRLVSNLRLLMGSYSTNFAKTPDARLHTEYRTSW</sequence>
<evidence type="ECO:0000313" key="1">
    <source>
        <dbReference type="EMBL" id="GFY52815.1"/>
    </source>
</evidence>
<reference evidence="1" key="1">
    <citation type="submission" date="2020-08" db="EMBL/GenBank/DDBJ databases">
        <title>Multicomponent nature underlies the extraordinary mechanical properties of spider dragline silk.</title>
        <authorList>
            <person name="Kono N."/>
            <person name="Nakamura H."/>
            <person name="Mori M."/>
            <person name="Yoshida Y."/>
            <person name="Ohtoshi R."/>
            <person name="Malay A.D."/>
            <person name="Moran D.A.P."/>
            <person name="Tomita M."/>
            <person name="Numata K."/>
            <person name="Arakawa K."/>
        </authorList>
    </citation>
    <scope>NUCLEOTIDE SEQUENCE</scope>
</reference>
<dbReference type="AlphaFoldDB" id="A0A8X7C2B9"/>
<dbReference type="EMBL" id="BMAV01008925">
    <property type="protein sequence ID" value="GFY52815.1"/>
    <property type="molecule type" value="Genomic_DNA"/>
</dbReference>
<accession>A0A8X7C2B9</accession>
<protein>
    <submittedName>
        <fullName evidence="1">Uncharacterized protein</fullName>
    </submittedName>
</protein>
<comment type="caution">
    <text evidence="1">The sequence shown here is derived from an EMBL/GenBank/DDBJ whole genome shotgun (WGS) entry which is preliminary data.</text>
</comment>
<keyword evidence="2" id="KW-1185">Reference proteome</keyword>
<organism evidence="1 2">
    <name type="scientific">Trichonephila inaurata madagascariensis</name>
    <dbReference type="NCBI Taxonomy" id="2747483"/>
    <lineage>
        <taxon>Eukaryota</taxon>
        <taxon>Metazoa</taxon>
        <taxon>Ecdysozoa</taxon>
        <taxon>Arthropoda</taxon>
        <taxon>Chelicerata</taxon>
        <taxon>Arachnida</taxon>
        <taxon>Araneae</taxon>
        <taxon>Araneomorphae</taxon>
        <taxon>Entelegynae</taxon>
        <taxon>Araneoidea</taxon>
        <taxon>Nephilidae</taxon>
        <taxon>Trichonephila</taxon>
        <taxon>Trichonephila inaurata</taxon>
    </lineage>
</organism>
<dbReference type="Proteomes" id="UP000886998">
    <property type="component" value="Unassembled WGS sequence"/>
</dbReference>
<gene>
    <name evidence="1" type="ORF">TNIN_292621</name>
</gene>